<evidence type="ECO:0000313" key="5">
    <source>
        <dbReference type="Proteomes" id="UP000197153"/>
    </source>
</evidence>
<feature type="transmembrane region" description="Helical" evidence="2">
    <location>
        <begin position="23"/>
        <end position="44"/>
    </location>
</feature>
<keyword evidence="1" id="KW-0175">Coiled coil</keyword>
<dbReference type="GO" id="GO:0007165">
    <property type="term" value="P:signal transduction"/>
    <property type="evidence" value="ECO:0007669"/>
    <property type="project" value="InterPro"/>
</dbReference>
<accession>A0A248JXW7</accession>
<dbReference type="PANTHER" id="PTHR32089">
    <property type="entry name" value="METHYL-ACCEPTING CHEMOTAXIS PROTEIN MCPB"/>
    <property type="match status" value="1"/>
</dbReference>
<name>A0A248JXW7_9PROT</name>
<evidence type="ECO:0000259" key="3">
    <source>
        <dbReference type="PROSITE" id="PS50885"/>
    </source>
</evidence>
<feature type="transmembrane region" description="Helical" evidence="2">
    <location>
        <begin position="194"/>
        <end position="215"/>
    </location>
</feature>
<keyword evidence="2" id="KW-0472">Membrane</keyword>
<dbReference type="KEGG" id="nao:Y958_21510"/>
<sequence>MRSGVSSSHGAASGGHAGSLRRASGWIAALVVAASVALVAAATYNMALFSRVDRSLDETPAAAAAKSRALDEARSALGNGGLLNALAVYAETGSAQARADIAQALETADRNVRAFEGNRLTTAESDLARDLHRLIDRYRAAVNAAGDKPQALSGATGLSLMTLHAAVADRIAQLRRQEVQTTADVLAGPARAGFWLGIAAVGAMLATAAATLWLIRLRLLVPLAQLRDSVGGVARGDWRVPVAGTDRVDELGDMARAIEGFRRQVADLPDVSIITENGRVRLKFDGDAGDLFDQLTTRLRSAGDTLAGNGDAVSTLVADTRRDLTGLLSGTQRDLTELLGDTRQELTDSVRRMGELCGAVAKAAGDSNREIKEATELLSRAALQVHAFDDRGGGGGLDNLVEALRRNADLVANTVLTAGEDVGRVVRGLSETEGELRHATSEAQQANERMNSAMGDLQNKLLASVKLLRASGEMLASSSAEATAGLTRATEAVGNSDRNLQAALAHAGDRLERVTGRVEGSAELLRGTADEVTRNLSGALDGLNRANRLIETAAEANSTRLEPVAESLAAVQRDLAGAAAGVALRAGEMTRTLDSLGKISEAMRAELERRSADPDQKAAADEAIARLEATAHALGDRAGSIGDTATRLSDMLAAGLGDAGTRVEQAVRDLQREATSLATDASGATNALNRALARQDEATESLRALTGGLTEALTPRVDPNLATVQSLADGLRIRMEAADRTIRGLLDLTGDLKSLVDSSRAHEQASTAATKDLGDRLAAIAEQLRATAGG</sequence>
<keyword evidence="2" id="KW-0812">Transmembrane</keyword>
<dbReference type="Gene3D" id="6.10.340.10">
    <property type="match status" value="1"/>
</dbReference>
<dbReference type="GO" id="GO:0016020">
    <property type="term" value="C:membrane"/>
    <property type="evidence" value="ECO:0007669"/>
    <property type="project" value="InterPro"/>
</dbReference>
<feature type="coiled-coil region" evidence="1">
    <location>
        <begin position="429"/>
        <end position="456"/>
    </location>
</feature>
<organism evidence="4 5">
    <name type="scientific">Nitrospirillum viridazoti CBAmc</name>
    <dbReference type="NCBI Taxonomy" id="1441467"/>
    <lineage>
        <taxon>Bacteria</taxon>
        <taxon>Pseudomonadati</taxon>
        <taxon>Pseudomonadota</taxon>
        <taxon>Alphaproteobacteria</taxon>
        <taxon>Rhodospirillales</taxon>
        <taxon>Azospirillaceae</taxon>
        <taxon>Nitrospirillum</taxon>
        <taxon>Nitrospirillum viridazoti</taxon>
    </lineage>
</organism>
<dbReference type="Proteomes" id="UP000197153">
    <property type="component" value="Chromosome 2"/>
</dbReference>
<reference evidence="4 5" key="1">
    <citation type="submission" date="2017-06" db="EMBL/GenBank/DDBJ databases">
        <title>Complete genome sequence of Nitrospirillum amazonense strain CBAmC, an endophytic nitrogen-fixing and plant growth-promoting bacterium, isolated from sugarcane.</title>
        <authorList>
            <person name="Schwab S."/>
            <person name="dos Santos Teixeira K.R."/>
            <person name="Simoes Araujo J.L."/>
            <person name="Soares Vidal M."/>
            <person name="Borges de Freitas H.R."/>
            <person name="Rivello Crivelaro A.L."/>
            <person name="Bueno de Camargo Nunes A."/>
            <person name="dos Santos C.M."/>
            <person name="Palmeira da Silva Rosa D."/>
            <person name="da Silva Padilha D."/>
            <person name="da Silva E."/>
            <person name="Araujo Terra L."/>
            <person name="Soares Mendes V."/>
            <person name="Farinelli L."/>
            <person name="Magalhaes Cruz L."/>
            <person name="Baldani J.I."/>
        </authorList>
    </citation>
    <scope>NUCLEOTIDE SEQUENCE [LARGE SCALE GENOMIC DNA]</scope>
    <source>
        <strain evidence="4 5">CBAmC</strain>
    </source>
</reference>
<dbReference type="EMBL" id="CP022111">
    <property type="protein sequence ID" value="ASG23390.1"/>
    <property type="molecule type" value="Genomic_DNA"/>
</dbReference>
<dbReference type="Pfam" id="PF00672">
    <property type="entry name" value="HAMP"/>
    <property type="match status" value="1"/>
</dbReference>
<dbReference type="SUPFAM" id="SSF158472">
    <property type="entry name" value="HAMP domain-like"/>
    <property type="match status" value="1"/>
</dbReference>
<dbReference type="RefSeq" id="WP_088873887.1">
    <property type="nucleotide sequence ID" value="NZ_CP022111.1"/>
</dbReference>
<dbReference type="SMART" id="SM00304">
    <property type="entry name" value="HAMP"/>
    <property type="match status" value="1"/>
</dbReference>
<evidence type="ECO:0000256" key="1">
    <source>
        <dbReference type="SAM" id="Coils"/>
    </source>
</evidence>
<dbReference type="AlphaFoldDB" id="A0A248JXW7"/>
<keyword evidence="2" id="KW-1133">Transmembrane helix</keyword>
<protein>
    <recommendedName>
        <fullName evidence="3">HAMP domain-containing protein</fullName>
    </recommendedName>
</protein>
<keyword evidence="5" id="KW-1185">Reference proteome</keyword>
<proteinExistence type="predicted"/>
<evidence type="ECO:0000313" key="4">
    <source>
        <dbReference type="EMBL" id="ASG23390.1"/>
    </source>
</evidence>
<dbReference type="InterPro" id="IPR003660">
    <property type="entry name" value="HAMP_dom"/>
</dbReference>
<evidence type="ECO:0000256" key="2">
    <source>
        <dbReference type="SAM" id="Phobius"/>
    </source>
</evidence>
<feature type="domain" description="HAMP" evidence="3">
    <location>
        <begin position="217"/>
        <end position="270"/>
    </location>
</feature>
<gene>
    <name evidence="4" type="ORF">Y958_21510</name>
</gene>
<dbReference type="PROSITE" id="PS50885">
    <property type="entry name" value="HAMP"/>
    <property type="match status" value="1"/>
</dbReference>
<dbReference type="PANTHER" id="PTHR32089:SF112">
    <property type="entry name" value="LYSOZYME-LIKE PROTEIN-RELATED"/>
    <property type="match status" value="1"/>
</dbReference>